<evidence type="ECO:0000313" key="1">
    <source>
        <dbReference type="EMBL" id="KAG8371858.1"/>
    </source>
</evidence>
<keyword evidence="2" id="KW-1185">Reference proteome</keyword>
<proteinExistence type="predicted"/>
<comment type="caution">
    <text evidence="1">The sequence shown here is derived from an EMBL/GenBank/DDBJ whole genome shotgun (WGS) entry which is preliminary data.</text>
</comment>
<dbReference type="EMBL" id="WHWC01000012">
    <property type="protein sequence ID" value="KAG8371858.1"/>
    <property type="molecule type" value="Genomic_DNA"/>
</dbReference>
<evidence type="ECO:0000313" key="2">
    <source>
        <dbReference type="Proteomes" id="UP000826271"/>
    </source>
</evidence>
<dbReference type="Proteomes" id="UP000826271">
    <property type="component" value="Unassembled WGS sequence"/>
</dbReference>
<gene>
    <name evidence="1" type="ORF">BUALT_Bualt12G0006700</name>
</gene>
<protein>
    <submittedName>
        <fullName evidence="1">Uncharacterized protein</fullName>
    </submittedName>
</protein>
<sequence>MNIAKRYKNFHKGFTNPLVKQIVERNVNSSSADYVVLKDHLILYYDNNDEMLGGQEQAFAEEKFKMCNAAYESLCNKLSST</sequence>
<dbReference type="AlphaFoldDB" id="A0AAV6WY65"/>
<organism evidence="1 2">
    <name type="scientific">Buddleja alternifolia</name>
    <dbReference type="NCBI Taxonomy" id="168488"/>
    <lineage>
        <taxon>Eukaryota</taxon>
        <taxon>Viridiplantae</taxon>
        <taxon>Streptophyta</taxon>
        <taxon>Embryophyta</taxon>
        <taxon>Tracheophyta</taxon>
        <taxon>Spermatophyta</taxon>
        <taxon>Magnoliopsida</taxon>
        <taxon>eudicotyledons</taxon>
        <taxon>Gunneridae</taxon>
        <taxon>Pentapetalae</taxon>
        <taxon>asterids</taxon>
        <taxon>lamiids</taxon>
        <taxon>Lamiales</taxon>
        <taxon>Scrophulariaceae</taxon>
        <taxon>Buddlejeae</taxon>
        <taxon>Buddleja</taxon>
    </lineage>
</organism>
<reference evidence="1" key="1">
    <citation type="submission" date="2019-10" db="EMBL/GenBank/DDBJ databases">
        <authorList>
            <person name="Zhang R."/>
            <person name="Pan Y."/>
            <person name="Wang J."/>
            <person name="Ma R."/>
            <person name="Yu S."/>
        </authorList>
    </citation>
    <scope>NUCLEOTIDE SEQUENCE</scope>
    <source>
        <strain evidence="1">LA-IB0</strain>
        <tissue evidence="1">Leaf</tissue>
    </source>
</reference>
<accession>A0AAV6WY65</accession>
<name>A0AAV6WY65_9LAMI</name>